<dbReference type="Pfam" id="PF02469">
    <property type="entry name" value="Fasciclin"/>
    <property type="match status" value="2"/>
</dbReference>
<dbReference type="PROSITE" id="PS50213">
    <property type="entry name" value="FAS1"/>
    <property type="match status" value="2"/>
</dbReference>
<dbReference type="EMBL" id="JAVRQU010000009">
    <property type="protein sequence ID" value="KAK5698705.1"/>
    <property type="molecule type" value="Genomic_DNA"/>
</dbReference>
<feature type="domain" description="FAS1" evidence="2">
    <location>
        <begin position="18"/>
        <end position="178"/>
    </location>
</feature>
<dbReference type="AlphaFoldDB" id="A0AAN7W6D4"/>
<evidence type="ECO:0000313" key="3">
    <source>
        <dbReference type="EMBL" id="KAK5698705.1"/>
    </source>
</evidence>
<name>A0AAN7W6D4_9PEZI</name>
<reference evidence="3" key="1">
    <citation type="submission" date="2023-08" db="EMBL/GenBank/DDBJ databases">
        <title>Black Yeasts Isolated from many extreme environments.</title>
        <authorList>
            <person name="Coleine C."/>
            <person name="Stajich J.E."/>
            <person name="Selbmann L."/>
        </authorList>
    </citation>
    <scope>NUCLEOTIDE SEQUENCE</scope>
    <source>
        <strain evidence="3">CCFEE 5810</strain>
    </source>
</reference>
<sequence>MHPNTLFFAAAATAVASAQDLATALAGQSSLTMLVALLGQVSNTTEFLASHEKVTLFAPNDDAFAGIVQSGGIFSIDQASVDPGLIEQILRYHLYRGVVKAEDITPVPNFIHSYLNYSGFVLDGEVSGSNVTGGQVVSVNLNAEGDALVTAGIKVASKVTVADITFDNGIIHIIDKLLLIPLSISETLITGNFTALAGAATQAGLVPTLEDLSDVTIFCPNNDAFQKIASGTGNITDEQLAEILKYHVVQGTVGYSTLLSNSSLATLDDEEVKITIDDDGAVFVNSARVINADILVANGVIHVIDEVLNPANPYATPSENATATATTSLATFVPFTSGIEPETSVYFELTQTTSFVAAGLVTGTPSATNGSGNSSVTTTSGPVIQTTNAGGRNDLPALAAAVAIGALAFAIDW</sequence>
<dbReference type="Proteomes" id="UP001310594">
    <property type="component" value="Unassembled WGS sequence"/>
</dbReference>
<comment type="caution">
    <text evidence="3">The sequence shown here is derived from an EMBL/GenBank/DDBJ whole genome shotgun (WGS) entry which is preliminary data.</text>
</comment>
<dbReference type="FunFam" id="2.30.180.10:FF:000032">
    <property type="entry name" value="Fasciclin domain-containing protein, putative"/>
    <property type="match status" value="1"/>
</dbReference>
<feature type="domain" description="FAS1" evidence="2">
    <location>
        <begin position="180"/>
        <end position="308"/>
    </location>
</feature>
<feature type="signal peptide" evidence="1">
    <location>
        <begin position="1"/>
        <end position="18"/>
    </location>
</feature>
<dbReference type="SUPFAM" id="SSF82153">
    <property type="entry name" value="FAS1 domain"/>
    <property type="match status" value="2"/>
</dbReference>
<feature type="chain" id="PRO_5042986772" description="FAS1 domain-containing protein" evidence="1">
    <location>
        <begin position="19"/>
        <end position="413"/>
    </location>
</feature>
<dbReference type="PANTHER" id="PTHR10900">
    <property type="entry name" value="PERIOSTIN-RELATED"/>
    <property type="match status" value="1"/>
</dbReference>
<proteinExistence type="predicted"/>
<dbReference type="SMART" id="SM00554">
    <property type="entry name" value="FAS1"/>
    <property type="match status" value="2"/>
</dbReference>
<dbReference type="InterPro" id="IPR050904">
    <property type="entry name" value="Adhesion/Biosynth-related"/>
</dbReference>
<accession>A0AAN7W6D4</accession>
<dbReference type="InterPro" id="IPR000782">
    <property type="entry name" value="FAS1_domain"/>
</dbReference>
<gene>
    <name evidence="3" type="ORF">LTR97_006353</name>
</gene>
<protein>
    <recommendedName>
        <fullName evidence="2">FAS1 domain-containing protein</fullName>
    </recommendedName>
</protein>
<evidence type="ECO:0000259" key="2">
    <source>
        <dbReference type="PROSITE" id="PS50213"/>
    </source>
</evidence>
<dbReference type="Gene3D" id="2.30.180.10">
    <property type="entry name" value="FAS1 domain"/>
    <property type="match status" value="2"/>
</dbReference>
<dbReference type="InterPro" id="IPR036378">
    <property type="entry name" value="FAS1_dom_sf"/>
</dbReference>
<organism evidence="3 4">
    <name type="scientific">Elasticomyces elasticus</name>
    <dbReference type="NCBI Taxonomy" id="574655"/>
    <lineage>
        <taxon>Eukaryota</taxon>
        <taxon>Fungi</taxon>
        <taxon>Dikarya</taxon>
        <taxon>Ascomycota</taxon>
        <taxon>Pezizomycotina</taxon>
        <taxon>Dothideomycetes</taxon>
        <taxon>Dothideomycetidae</taxon>
        <taxon>Mycosphaerellales</taxon>
        <taxon>Teratosphaeriaceae</taxon>
        <taxon>Elasticomyces</taxon>
    </lineage>
</organism>
<dbReference type="GO" id="GO:0016236">
    <property type="term" value="P:macroautophagy"/>
    <property type="evidence" value="ECO:0007669"/>
    <property type="project" value="TreeGrafter"/>
</dbReference>
<dbReference type="PANTHER" id="PTHR10900:SF77">
    <property type="entry name" value="FI19380P1"/>
    <property type="match status" value="1"/>
</dbReference>
<evidence type="ECO:0000256" key="1">
    <source>
        <dbReference type="SAM" id="SignalP"/>
    </source>
</evidence>
<dbReference type="GO" id="GO:0000329">
    <property type="term" value="C:fungal-type vacuole membrane"/>
    <property type="evidence" value="ECO:0007669"/>
    <property type="project" value="TreeGrafter"/>
</dbReference>
<evidence type="ECO:0000313" key="4">
    <source>
        <dbReference type="Proteomes" id="UP001310594"/>
    </source>
</evidence>
<keyword evidence="1" id="KW-0732">Signal</keyword>